<dbReference type="InterPro" id="IPR051055">
    <property type="entry name" value="PIF1_helicase"/>
</dbReference>
<evidence type="ECO:0000313" key="4">
    <source>
        <dbReference type="Proteomes" id="UP000198287"/>
    </source>
</evidence>
<dbReference type="InterPro" id="IPR027417">
    <property type="entry name" value="P-loop_NTPase"/>
</dbReference>
<proteinExistence type="inferred from homology"/>
<protein>
    <recommendedName>
        <fullName evidence="1">ATP-dependent DNA helicase</fullName>
        <ecNumber evidence="1">5.6.2.3</ecNumber>
    </recommendedName>
</protein>
<name>A0A226D1N3_FOLCA</name>
<evidence type="ECO:0000313" key="3">
    <source>
        <dbReference type="EMBL" id="OXA39083.1"/>
    </source>
</evidence>
<comment type="caution">
    <text evidence="3">The sequence shown here is derived from an EMBL/GenBank/DDBJ whole genome shotgun (WGS) entry which is preliminary data.</text>
</comment>
<dbReference type="PANTHER" id="PTHR47642:SF8">
    <property type="entry name" value="ATP-DEPENDENT DNA HELICASE"/>
    <property type="match status" value="1"/>
</dbReference>
<keyword evidence="1" id="KW-0233">DNA recombination</keyword>
<dbReference type="OrthoDB" id="10036850at2759"/>
<dbReference type="PANTHER" id="PTHR47642">
    <property type="entry name" value="ATP-DEPENDENT DNA HELICASE"/>
    <property type="match status" value="1"/>
</dbReference>
<feature type="domain" description="DNA helicase Pif1-like DEAD-box helicase" evidence="2">
    <location>
        <begin position="214"/>
        <end position="428"/>
    </location>
</feature>
<sequence>MAIKVLRQILSPCPNFGILRKTISKTLNILTSTFSDDEEDSDKDEVEEKVENPRQKKQYFRLKGACGYVGKREESKRQILRYRNFNKQQDPENYWREQLMLFMPWRNEDSELLQINAVKVGEEKFNLIHENSKPFYHDRDLDLSQLDEMVEEAIREFEEEQSLQNDMELDADEDESAEIYFEDEEGLEKKKRAEQFRPLNIVDREEYDKIMRSLNQKQRRLVLEILYRIKTGKQPFHIFLSGGAGVGKSHAITAIVQSLLRYHSEFPSLHPEEICVLVCAPTGKAAFNVFGVTAHCAFKLPPTQYKGRLAALDDATANTLRTKLRSVKLFIIDEVSMVGQRMFMSIDERLRQIFVSTEDFGGKSILVVGHLRQLPPVGDPYIFADVGGLTNYLWGHFRLYEFEEIMRQKGDYNFCKALNNMSEGAMDEDDIKLIKSREISKFEDAPENAIWLFAENKQCEAHNAKVHSLLEGDGALSTAFDTVVGNASGAQLKAALEAAKNLEYNKTDGLPYNTFLKVGGEYFVTTNVDVTEGLFNGSSGTLKHIDYGTTKSGKRIPKTAWIDFRNPLVGKSKKSITKRHNRNRPNIIQLDWIPIERTKRKLTKTKDYRGLVLGTIRCCSNKVTQGMLLKVDDNPFIKSRRSKQDLSYPAIALVVDSHCRLNKTS</sequence>
<reference evidence="3 4" key="1">
    <citation type="submission" date="2015-12" db="EMBL/GenBank/DDBJ databases">
        <title>The genome of Folsomia candida.</title>
        <authorList>
            <person name="Faddeeva A."/>
            <person name="Derks M.F."/>
            <person name="Anvar Y."/>
            <person name="Smit S."/>
            <person name="Van Straalen N."/>
            <person name="Roelofs D."/>
        </authorList>
    </citation>
    <scope>NUCLEOTIDE SEQUENCE [LARGE SCALE GENOMIC DNA]</scope>
    <source>
        <strain evidence="3 4">VU population</strain>
        <tissue evidence="3">Whole body</tissue>
    </source>
</reference>
<evidence type="ECO:0000256" key="1">
    <source>
        <dbReference type="RuleBase" id="RU363044"/>
    </source>
</evidence>
<dbReference type="EMBL" id="LNIX01000041">
    <property type="protein sequence ID" value="OXA39083.1"/>
    <property type="molecule type" value="Genomic_DNA"/>
</dbReference>
<dbReference type="AlphaFoldDB" id="A0A226D1N3"/>
<gene>
    <name evidence="3" type="ORF">Fcan01_26153</name>
</gene>
<keyword evidence="1" id="KW-0234">DNA repair</keyword>
<keyword evidence="1" id="KW-0227">DNA damage</keyword>
<keyword evidence="1 3" id="KW-0347">Helicase</keyword>
<dbReference type="GO" id="GO:0000723">
    <property type="term" value="P:telomere maintenance"/>
    <property type="evidence" value="ECO:0007669"/>
    <property type="project" value="InterPro"/>
</dbReference>
<dbReference type="STRING" id="158441.A0A226D1N3"/>
<dbReference type="Gene3D" id="3.40.50.300">
    <property type="entry name" value="P-loop containing nucleotide triphosphate hydrolases"/>
    <property type="match status" value="1"/>
</dbReference>
<keyword evidence="4" id="KW-1185">Reference proteome</keyword>
<dbReference type="GO" id="GO:0005524">
    <property type="term" value="F:ATP binding"/>
    <property type="evidence" value="ECO:0007669"/>
    <property type="project" value="UniProtKB-KW"/>
</dbReference>
<dbReference type="EC" id="5.6.2.3" evidence="1"/>
<dbReference type="OMA" id="HENSKPF"/>
<dbReference type="GO" id="GO:0016887">
    <property type="term" value="F:ATP hydrolysis activity"/>
    <property type="evidence" value="ECO:0007669"/>
    <property type="project" value="RHEA"/>
</dbReference>
<comment type="cofactor">
    <cofactor evidence="1">
        <name>Mg(2+)</name>
        <dbReference type="ChEBI" id="CHEBI:18420"/>
    </cofactor>
</comment>
<evidence type="ECO:0000259" key="2">
    <source>
        <dbReference type="Pfam" id="PF05970"/>
    </source>
</evidence>
<keyword evidence="1" id="KW-0067">ATP-binding</keyword>
<dbReference type="GO" id="GO:0043139">
    <property type="term" value="F:5'-3' DNA helicase activity"/>
    <property type="evidence" value="ECO:0007669"/>
    <property type="project" value="UniProtKB-EC"/>
</dbReference>
<dbReference type="Pfam" id="PF05970">
    <property type="entry name" value="PIF1"/>
    <property type="match status" value="1"/>
</dbReference>
<dbReference type="GO" id="GO:0006281">
    <property type="term" value="P:DNA repair"/>
    <property type="evidence" value="ECO:0007669"/>
    <property type="project" value="UniProtKB-KW"/>
</dbReference>
<dbReference type="GO" id="GO:0006310">
    <property type="term" value="P:DNA recombination"/>
    <property type="evidence" value="ECO:0007669"/>
    <property type="project" value="UniProtKB-KW"/>
</dbReference>
<dbReference type="SUPFAM" id="SSF52540">
    <property type="entry name" value="P-loop containing nucleoside triphosphate hydrolases"/>
    <property type="match status" value="1"/>
</dbReference>
<dbReference type="InterPro" id="IPR010285">
    <property type="entry name" value="DNA_helicase_pif1-like_DEAD"/>
</dbReference>
<keyword evidence="1" id="KW-0378">Hydrolase</keyword>
<keyword evidence="1" id="KW-0547">Nucleotide-binding</keyword>
<dbReference type="Proteomes" id="UP000198287">
    <property type="component" value="Unassembled WGS sequence"/>
</dbReference>
<organism evidence="3 4">
    <name type="scientific">Folsomia candida</name>
    <name type="common">Springtail</name>
    <dbReference type="NCBI Taxonomy" id="158441"/>
    <lineage>
        <taxon>Eukaryota</taxon>
        <taxon>Metazoa</taxon>
        <taxon>Ecdysozoa</taxon>
        <taxon>Arthropoda</taxon>
        <taxon>Hexapoda</taxon>
        <taxon>Collembola</taxon>
        <taxon>Entomobryomorpha</taxon>
        <taxon>Isotomoidea</taxon>
        <taxon>Isotomidae</taxon>
        <taxon>Proisotominae</taxon>
        <taxon>Folsomia</taxon>
    </lineage>
</organism>
<comment type="catalytic activity">
    <reaction evidence="1">
        <text>ATP + H2O = ADP + phosphate + H(+)</text>
        <dbReference type="Rhea" id="RHEA:13065"/>
        <dbReference type="ChEBI" id="CHEBI:15377"/>
        <dbReference type="ChEBI" id="CHEBI:15378"/>
        <dbReference type="ChEBI" id="CHEBI:30616"/>
        <dbReference type="ChEBI" id="CHEBI:43474"/>
        <dbReference type="ChEBI" id="CHEBI:456216"/>
        <dbReference type="EC" id="5.6.2.3"/>
    </reaction>
</comment>
<accession>A0A226D1N3</accession>
<comment type="similarity">
    <text evidence="1">Belongs to the helicase family.</text>
</comment>